<evidence type="ECO:0000256" key="1">
    <source>
        <dbReference type="ARBA" id="ARBA00004474"/>
    </source>
</evidence>
<protein>
    <recommendedName>
        <fullName evidence="3">Uncharacterized protein ycf35</fullName>
    </recommendedName>
</protein>
<dbReference type="Pfam" id="PF06868">
    <property type="entry name" value="DUF1257"/>
    <property type="match status" value="1"/>
</dbReference>
<reference evidence="5" key="2">
    <citation type="submission" date="2019-04" db="EMBL/GenBank/DDBJ databases">
        <authorList>
            <person name="Pasella M."/>
        </authorList>
    </citation>
    <scope>NUCLEOTIDE SEQUENCE</scope>
    <source>
        <strain evidence="5">PD2939_2</strain>
    </source>
</reference>
<comment type="subcellular location">
    <subcellularLocation>
        <location evidence="1">Plastid</location>
    </subcellularLocation>
</comment>
<dbReference type="GO" id="GO:0009536">
    <property type="term" value="C:plastid"/>
    <property type="evidence" value="ECO:0007669"/>
    <property type="project" value="UniProtKB-SubCell"/>
</dbReference>
<reference evidence="5" key="1">
    <citation type="journal article" date="2019" name="Mol. Phylogenet. Evol.">
        <title>Morphological evolution and classification of the red algal order Ceramiales inferred using plastid phylogenomics.</title>
        <authorList>
            <person name="Diaz-Tapia P."/>
            <person name="Pasella M.M."/>
            <person name="Verbruggen H."/>
            <person name="Maggs C.A."/>
        </authorList>
    </citation>
    <scope>NUCLEOTIDE SEQUENCE</scope>
    <source>
        <strain evidence="5">PD2939_2</strain>
    </source>
</reference>
<proteinExistence type="inferred from homology"/>
<comment type="similarity">
    <text evidence="2">Belongs to the ycf35 family.</text>
</comment>
<keyword evidence="4 5" id="KW-0934">Plastid</keyword>
<dbReference type="AlphaFoldDB" id="A0A4D6WSF4"/>
<dbReference type="PANTHER" id="PTHR39638">
    <property type="entry name" value="YCF35"/>
    <property type="match status" value="1"/>
</dbReference>
<evidence type="ECO:0000313" key="5">
    <source>
        <dbReference type="EMBL" id="QCI05290.1"/>
    </source>
</evidence>
<sequence length="124" mass="14823">MSHFSKILTCISNLEILKKTINDLGFKYKVDKYNLRKNKLDIYDFSIEDKLLFSFEFDQDKYVLIADLQLWSLNIDFNSFLEKLNQYYSYNIVLNQSQVKGFNKTFEKVMDDGSIKLVMEKWSD</sequence>
<dbReference type="PANTHER" id="PTHR39638:SF2">
    <property type="entry name" value="YCF35"/>
    <property type="match status" value="1"/>
</dbReference>
<dbReference type="EMBL" id="MK814621">
    <property type="protein sequence ID" value="QCI05290.1"/>
    <property type="molecule type" value="Genomic_DNA"/>
</dbReference>
<evidence type="ECO:0000256" key="4">
    <source>
        <dbReference type="ARBA" id="ARBA00022640"/>
    </source>
</evidence>
<name>A0A4D6WSF4_9FLOR</name>
<evidence type="ECO:0000256" key="2">
    <source>
        <dbReference type="ARBA" id="ARBA00009068"/>
    </source>
</evidence>
<organism evidence="5">
    <name type="scientific">Compsothamnion thuioides</name>
    <dbReference type="NCBI Taxonomy" id="3097386"/>
    <lineage>
        <taxon>Eukaryota</taxon>
        <taxon>Rhodophyta</taxon>
        <taxon>Florideophyceae</taxon>
        <taxon>Rhodymeniophycidae</taxon>
        <taxon>Ceramiales</taxon>
        <taxon>Ceramiaceae</taxon>
        <taxon>Compsothamnion</taxon>
    </lineage>
</organism>
<evidence type="ECO:0000256" key="3">
    <source>
        <dbReference type="ARBA" id="ARBA00021585"/>
    </source>
</evidence>
<accession>A0A4D6WSF4</accession>
<geneLocation type="plastid" evidence="5"/>
<dbReference type="InterPro" id="IPR009666">
    <property type="entry name" value="Uncharacterised_Ycf35"/>
</dbReference>
<gene>
    <name evidence="5" type="primary">ycf35</name>
</gene>